<gene>
    <name evidence="5" type="ORF">PVL29_008622</name>
</gene>
<dbReference type="Pfam" id="PF01119">
    <property type="entry name" value="DNA_mis_repair"/>
    <property type="match status" value="1"/>
</dbReference>
<reference evidence="5 6" key="1">
    <citation type="journal article" date="2023" name="BMC Biotechnol.">
        <title>Vitis rotundifolia cv Carlos genome sequencing.</title>
        <authorList>
            <person name="Huff M."/>
            <person name="Hulse-Kemp A."/>
            <person name="Scheffler B."/>
            <person name="Youngblood R."/>
            <person name="Simpson S."/>
            <person name="Babiker E."/>
            <person name="Staton M."/>
        </authorList>
    </citation>
    <scope>NUCLEOTIDE SEQUENCE [LARGE SCALE GENOMIC DNA]</scope>
    <source>
        <tissue evidence="5">Leaf</tissue>
    </source>
</reference>
<dbReference type="CDD" id="cd16926">
    <property type="entry name" value="HATPase_MutL-MLH-PMS-like"/>
    <property type="match status" value="1"/>
</dbReference>
<feature type="domain" description="MutL C-terminal dimerisation" evidence="3">
    <location>
        <begin position="743"/>
        <end position="852"/>
    </location>
</feature>
<dbReference type="PANTHER" id="PTHR10073:SF52">
    <property type="entry name" value="MISMATCH REPAIR ENDONUCLEASE PMS2"/>
    <property type="match status" value="1"/>
</dbReference>
<evidence type="ECO:0000313" key="5">
    <source>
        <dbReference type="EMBL" id="KAJ9696488.1"/>
    </source>
</evidence>
<organism evidence="5 6">
    <name type="scientific">Vitis rotundifolia</name>
    <name type="common">Muscadine grape</name>
    <dbReference type="NCBI Taxonomy" id="103349"/>
    <lineage>
        <taxon>Eukaryota</taxon>
        <taxon>Viridiplantae</taxon>
        <taxon>Streptophyta</taxon>
        <taxon>Embryophyta</taxon>
        <taxon>Tracheophyta</taxon>
        <taxon>Spermatophyta</taxon>
        <taxon>Magnoliopsida</taxon>
        <taxon>eudicotyledons</taxon>
        <taxon>Gunneridae</taxon>
        <taxon>Pentapetalae</taxon>
        <taxon>rosids</taxon>
        <taxon>Vitales</taxon>
        <taxon>Vitaceae</taxon>
        <taxon>Viteae</taxon>
        <taxon>Vitis</taxon>
    </lineage>
</organism>
<name>A0AA39DTL5_VITRO</name>
<dbReference type="Gene3D" id="3.30.230.10">
    <property type="match status" value="1"/>
</dbReference>
<dbReference type="Pfam" id="PF08676">
    <property type="entry name" value="MutL_C"/>
    <property type="match status" value="1"/>
</dbReference>
<keyword evidence="2" id="KW-0227">DNA damage</keyword>
<dbReference type="GO" id="GO:0032389">
    <property type="term" value="C:MutLalpha complex"/>
    <property type="evidence" value="ECO:0007669"/>
    <property type="project" value="TreeGrafter"/>
</dbReference>
<dbReference type="InterPro" id="IPR037198">
    <property type="entry name" value="MutL_C_sf"/>
</dbReference>
<comment type="similarity">
    <text evidence="1">Belongs to the DNA mismatch repair MutL/HexB family.</text>
</comment>
<dbReference type="PROSITE" id="PS00058">
    <property type="entry name" value="DNA_MISMATCH_REPAIR_1"/>
    <property type="match status" value="1"/>
</dbReference>
<comment type="caution">
    <text evidence="5">The sequence shown here is derived from an EMBL/GenBank/DDBJ whole genome shotgun (WGS) entry which is preliminary data.</text>
</comment>
<dbReference type="InterPro" id="IPR014721">
    <property type="entry name" value="Ribsml_uS5_D2-typ_fold_subgr"/>
</dbReference>
<proteinExistence type="inferred from homology"/>
<dbReference type="FunFam" id="3.30.230.10:FF:000054">
    <property type="entry name" value="DNA mismatch repair protein PMS1"/>
    <property type="match status" value="1"/>
</dbReference>
<dbReference type="SMART" id="SM00853">
    <property type="entry name" value="MutL_C"/>
    <property type="match status" value="1"/>
</dbReference>
<sequence>MEGAAQSESPTIRAINKGAVHRICSGQVILDLSSAVKELVENSLDAGATSIEIALKEYGQEWFQVIDNGCGISPNNFKVLALKHHTSKLIDFPDLQSLTTFGFRGEALSSLCALGNLTVETRTKNESVATHLTFDHSGLLRDEKKTARQIGTTVTVKKLFSNLPVRSKEFSRNIRKEYGKLISLLNAYALIAKGVRLVCTNTTGKNVKSMVLKTQGSGSLKDNIITVFGMNTFNCLEPLNICLSDSSKVDGFVSKTGYGSGRTLGDRQFFFVNGRPVDMPKVGKLVNELYKGANSRQYPIAIMNFTVPTRAYDVNVTPDKRKIFFSDEGSILHSLREGLGKLYSPGLTSYSVNRLEEPTEEANNSELNPPQTQILLLSKQLFPDGSDLQEEAHSEEQIPEDQIPSKMVKSGTENVHAAKEMDHSYDKDSIEKDFSLRVHGIKKADSFPKWDSGKTTMTINSDTIDHQVLSLSEMVVKGAVGNKGSSSHSSYIQSFGNKGSSSHSSYIQSSLSKFVTVNKRKHENISTVLSEVPLLRNQTLDCQLKKNNSEMHALVSRSFVNHQKTNDSAGIIESEPSKFLGVDSAFDATENPHYSGGNINDEKAGEDLENHETPLPPADVATTASLSEEKNISYLSDVAPAVQDTPVLDTPVLDTPMPSSDLKICSTLQFSFEELRTRRHQRLSRLQSGSYKCGRTKTERCYSAATLEFSQPENEERKVRALAAAATELEKLFKKQDFGRMKVIGQFNLGFIIGKLDQDLFIVDQHAADEKYNFEHLAQSTVLNQQPLLRPLRLDLSPEEEVIASIHMDIIRCSLHLNLYSFPRSSSSLSLSPETCELVFWKDLQNFVVEVIS</sequence>
<dbReference type="CDD" id="cd03484">
    <property type="entry name" value="MutL_Trans_hPMS_2_like"/>
    <property type="match status" value="1"/>
</dbReference>
<dbReference type="InterPro" id="IPR036890">
    <property type="entry name" value="HATPase_C_sf"/>
</dbReference>
<evidence type="ECO:0000256" key="2">
    <source>
        <dbReference type="ARBA" id="ARBA00022763"/>
    </source>
</evidence>
<dbReference type="FunFam" id="3.30.565.10:FF:000014">
    <property type="entry name" value="Mismatch repair endonuclease pms1, putative"/>
    <property type="match status" value="1"/>
</dbReference>
<dbReference type="GO" id="GO:0016887">
    <property type="term" value="F:ATP hydrolysis activity"/>
    <property type="evidence" value="ECO:0007669"/>
    <property type="project" value="InterPro"/>
</dbReference>
<accession>A0AA39DTL5</accession>
<dbReference type="AlphaFoldDB" id="A0AA39DTL5"/>
<dbReference type="InterPro" id="IPR002099">
    <property type="entry name" value="MutL/Mlh/PMS"/>
</dbReference>
<dbReference type="GO" id="GO:0006298">
    <property type="term" value="P:mismatch repair"/>
    <property type="evidence" value="ECO:0007669"/>
    <property type="project" value="InterPro"/>
</dbReference>
<evidence type="ECO:0000256" key="1">
    <source>
        <dbReference type="ARBA" id="ARBA00006082"/>
    </source>
</evidence>
<evidence type="ECO:0000313" key="6">
    <source>
        <dbReference type="Proteomes" id="UP001168098"/>
    </source>
</evidence>
<dbReference type="Pfam" id="PF13589">
    <property type="entry name" value="HATPase_c_3"/>
    <property type="match status" value="1"/>
</dbReference>
<dbReference type="InterPro" id="IPR042120">
    <property type="entry name" value="MutL_C_dimsub"/>
</dbReference>
<dbReference type="GO" id="GO:0140664">
    <property type="term" value="F:ATP-dependent DNA damage sensor activity"/>
    <property type="evidence" value="ECO:0007669"/>
    <property type="project" value="InterPro"/>
</dbReference>
<dbReference type="PANTHER" id="PTHR10073">
    <property type="entry name" value="DNA MISMATCH REPAIR PROTEIN MLH, PMS, MUTL"/>
    <property type="match status" value="1"/>
</dbReference>
<dbReference type="InterPro" id="IPR014762">
    <property type="entry name" value="DNA_mismatch_repair_CS"/>
</dbReference>
<evidence type="ECO:0008006" key="7">
    <source>
        <dbReference type="Google" id="ProtNLM"/>
    </source>
</evidence>
<dbReference type="SUPFAM" id="SSF118116">
    <property type="entry name" value="DNA mismatch repair protein MutL"/>
    <property type="match status" value="1"/>
</dbReference>
<dbReference type="GO" id="GO:0030983">
    <property type="term" value="F:mismatched DNA binding"/>
    <property type="evidence" value="ECO:0007669"/>
    <property type="project" value="InterPro"/>
</dbReference>
<dbReference type="NCBIfam" id="TIGR00585">
    <property type="entry name" value="mutl"/>
    <property type="match status" value="1"/>
</dbReference>
<dbReference type="SMART" id="SM01340">
    <property type="entry name" value="DNA_mis_repair"/>
    <property type="match status" value="1"/>
</dbReference>
<dbReference type="SUPFAM" id="SSF54211">
    <property type="entry name" value="Ribosomal protein S5 domain 2-like"/>
    <property type="match status" value="1"/>
</dbReference>
<dbReference type="EMBL" id="JARBHA010000007">
    <property type="protein sequence ID" value="KAJ9696488.1"/>
    <property type="molecule type" value="Genomic_DNA"/>
</dbReference>
<dbReference type="Gene3D" id="3.30.565.10">
    <property type="entry name" value="Histidine kinase-like ATPase, C-terminal domain"/>
    <property type="match status" value="1"/>
</dbReference>
<dbReference type="SUPFAM" id="SSF55874">
    <property type="entry name" value="ATPase domain of HSP90 chaperone/DNA topoisomerase II/histidine kinase"/>
    <property type="match status" value="1"/>
</dbReference>
<protein>
    <recommendedName>
        <fullName evidence="7">DNA mismatch repair protein PMS1</fullName>
    </recommendedName>
</protein>
<keyword evidence="6" id="KW-1185">Reference proteome</keyword>
<evidence type="ECO:0000259" key="3">
    <source>
        <dbReference type="SMART" id="SM00853"/>
    </source>
</evidence>
<dbReference type="GO" id="GO:0005524">
    <property type="term" value="F:ATP binding"/>
    <property type="evidence" value="ECO:0007669"/>
    <property type="project" value="InterPro"/>
</dbReference>
<dbReference type="InterPro" id="IPR014790">
    <property type="entry name" value="MutL_C"/>
</dbReference>
<dbReference type="InterPro" id="IPR013507">
    <property type="entry name" value="DNA_mismatch_S5_2-like"/>
</dbReference>
<evidence type="ECO:0000259" key="4">
    <source>
        <dbReference type="SMART" id="SM01340"/>
    </source>
</evidence>
<dbReference type="Gene3D" id="3.30.1540.20">
    <property type="entry name" value="MutL, C-terminal domain, dimerisation subdomain"/>
    <property type="match status" value="1"/>
</dbReference>
<dbReference type="InterPro" id="IPR038973">
    <property type="entry name" value="MutL/Mlh/Pms-like"/>
</dbReference>
<dbReference type="InterPro" id="IPR020568">
    <property type="entry name" value="Ribosomal_Su5_D2-typ_SF"/>
</dbReference>
<dbReference type="Proteomes" id="UP001168098">
    <property type="component" value="Unassembled WGS sequence"/>
</dbReference>
<feature type="domain" description="DNA mismatch repair protein S5" evidence="4">
    <location>
        <begin position="224"/>
        <end position="344"/>
    </location>
</feature>